<evidence type="ECO:0000313" key="1">
    <source>
        <dbReference type="EMBL" id="CAZ39593.1"/>
    </source>
</evidence>
<reference evidence="1" key="1">
    <citation type="journal article" date="2010" name="J. Appl. Microbiol.">
        <title>Exploitation of a new flagellatropic phage of Erwinia for positive selection of bacterial mutants attenuated in plant virulence: towards phage therapy.</title>
        <authorList>
            <person name="Evans T.J."/>
            <person name="Trauner A."/>
            <person name="Komitopoulou E."/>
            <person name="Salmond G.P.C."/>
        </authorList>
    </citation>
    <scope>NUCLEOTIDE SEQUENCE</scope>
</reference>
<dbReference type="EMBL" id="FN396601">
    <property type="protein sequence ID" value="CAZ39593.1"/>
    <property type="molecule type" value="Genomic_DNA"/>
</dbReference>
<sequence length="76" mass="9124">MSKIDRSLNSGMDSPYIRFFYRNWKGEFGYRTIKGVPMFWYGESPYHKGAQWFIKAHDVDKDDVRDYAVKDIIEFC</sequence>
<name>C5J9G7_9VIRU</name>
<organism evidence="1">
    <name type="scientific">Erwinia phage phiAT1</name>
    <dbReference type="NCBI Taxonomy" id="649272"/>
    <lineage>
        <taxon>Viruses</taxon>
    </lineage>
</organism>
<protein>
    <submittedName>
        <fullName evidence="1">Uncharacterized protein</fullName>
    </submittedName>
</protein>
<proteinExistence type="predicted"/>
<accession>C5J9G7</accession>